<name>A0A8D1P333_PIG</name>
<keyword evidence="5" id="KW-1133">Transmembrane helix</keyword>
<accession>A0A8D1P333</accession>
<dbReference type="GO" id="GO:0046037">
    <property type="term" value="P:GMP metabolic process"/>
    <property type="evidence" value="ECO:0007669"/>
    <property type="project" value="UniProtKB-ARBA"/>
</dbReference>
<evidence type="ECO:0000256" key="2">
    <source>
        <dbReference type="ARBA" id="ARBA00022723"/>
    </source>
</evidence>
<comment type="similarity">
    <text evidence="1">Belongs to the 5'(3')-deoxyribonucleotidase family.</text>
</comment>
<dbReference type="Proteomes" id="UP000694723">
    <property type="component" value="Unplaced"/>
</dbReference>
<feature type="transmembrane region" description="Helical" evidence="5">
    <location>
        <begin position="400"/>
        <end position="421"/>
    </location>
</feature>
<dbReference type="InterPro" id="IPR008380">
    <property type="entry name" value="HAD-SF_hydro_IG_5-nucl"/>
</dbReference>
<dbReference type="InterPro" id="IPR023214">
    <property type="entry name" value="HAD_sf"/>
</dbReference>
<dbReference type="PANTHER" id="PTHR12103">
    <property type="entry name" value="5'-NUCLEOTIDASE DOMAIN-CONTAINING"/>
    <property type="match status" value="1"/>
</dbReference>
<organism evidence="6 7">
    <name type="scientific">Sus scrofa</name>
    <name type="common">Pig</name>
    <dbReference type="NCBI Taxonomy" id="9823"/>
    <lineage>
        <taxon>Eukaryota</taxon>
        <taxon>Metazoa</taxon>
        <taxon>Chordata</taxon>
        <taxon>Craniata</taxon>
        <taxon>Vertebrata</taxon>
        <taxon>Euteleostomi</taxon>
        <taxon>Mammalia</taxon>
        <taxon>Eutheria</taxon>
        <taxon>Laurasiatheria</taxon>
        <taxon>Artiodactyla</taxon>
        <taxon>Suina</taxon>
        <taxon>Suidae</taxon>
        <taxon>Sus</taxon>
    </lineage>
</organism>
<dbReference type="GO" id="GO:0046872">
    <property type="term" value="F:metal ion binding"/>
    <property type="evidence" value="ECO:0007669"/>
    <property type="project" value="UniProtKB-KW"/>
</dbReference>
<dbReference type="Ensembl" id="ENSSSCT00060081034.1">
    <property type="protein sequence ID" value="ENSSSCP00060035089.1"/>
    <property type="gene ID" value="ENSSSCG00060059391.1"/>
</dbReference>
<evidence type="ECO:0000256" key="3">
    <source>
        <dbReference type="ARBA" id="ARBA00022801"/>
    </source>
</evidence>
<evidence type="ECO:0000256" key="4">
    <source>
        <dbReference type="ARBA" id="ARBA00022842"/>
    </source>
</evidence>
<dbReference type="Ensembl" id="ENSSSCT00050105203.1">
    <property type="protein sequence ID" value="ENSSSCP00050046244.1"/>
    <property type="gene ID" value="ENSSSCG00050076561.1"/>
</dbReference>
<evidence type="ECO:0000313" key="7">
    <source>
        <dbReference type="Proteomes" id="UP000694571"/>
    </source>
</evidence>
<keyword evidence="5" id="KW-0812">Transmembrane</keyword>
<dbReference type="Pfam" id="PF05761">
    <property type="entry name" value="5_nucleotid"/>
    <property type="match status" value="1"/>
</dbReference>
<reference evidence="6" key="1">
    <citation type="submission" date="2025-05" db="UniProtKB">
        <authorList>
            <consortium name="Ensembl"/>
        </authorList>
    </citation>
    <scope>IDENTIFICATION</scope>
</reference>
<dbReference type="PANTHER" id="PTHR12103:SF18">
    <property type="entry name" value="5'-NUCLEOTIDASE DOMAIN-CONTAINING PROTEIN 4"/>
    <property type="match status" value="1"/>
</dbReference>
<protein>
    <recommendedName>
        <fullName evidence="8">5'-nucleotidase domain containing 4</fullName>
    </recommendedName>
</protein>
<evidence type="ECO:0000313" key="6">
    <source>
        <dbReference type="Ensembl" id="ENSSSCP00050046244.1"/>
    </source>
</evidence>
<dbReference type="FunFam" id="3.40.50.1000:FF:000021">
    <property type="entry name" value="NT5C2 isoform 1"/>
    <property type="match status" value="1"/>
</dbReference>
<dbReference type="SUPFAM" id="SSF56784">
    <property type="entry name" value="HAD-like"/>
    <property type="match status" value="1"/>
</dbReference>
<evidence type="ECO:0000256" key="5">
    <source>
        <dbReference type="SAM" id="Phobius"/>
    </source>
</evidence>
<dbReference type="InterPro" id="IPR036412">
    <property type="entry name" value="HAD-like_sf"/>
</dbReference>
<dbReference type="GO" id="GO:0046054">
    <property type="term" value="P:dGMP metabolic process"/>
    <property type="evidence" value="ECO:0007669"/>
    <property type="project" value="UniProtKB-ARBA"/>
</dbReference>
<proteinExistence type="inferred from homology"/>
<keyword evidence="5" id="KW-0472">Membrane</keyword>
<dbReference type="GO" id="GO:0016787">
    <property type="term" value="F:hydrolase activity"/>
    <property type="evidence" value="ECO:0007669"/>
    <property type="project" value="UniProtKB-KW"/>
</dbReference>
<evidence type="ECO:0008006" key="8">
    <source>
        <dbReference type="Google" id="ProtNLM"/>
    </source>
</evidence>
<dbReference type="NCBIfam" id="TIGR02244">
    <property type="entry name" value="HAD-IG-Ncltidse"/>
    <property type="match status" value="1"/>
</dbReference>
<keyword evidence="2" id="KW-0479">Metal-binding</keyword>
<dbReference type="AlphaFoldDB" id="A0A8D1P333"/>
<sequence length="422" mass="48263">WPAIFVNRSLALGNICCFGFDMDYTLAAYKSPAYEMLTFELLLERLVCIGYPHEILRYSYDPTFPTQVGLVFDALYGNLLKVDAHGNVLLGTQGFTFLSEAEIWGFYPSKFIQRDDLRVSMFSTHSSTCRVRAGWGWGRWSSRAHLFQDVTDAMDNVHQSEKTLENLEKYVEKDVSPPLSFRGIPILLGKMKEVGKVFLATNSSYNYTDAIMTYLFGTGEAGATARPWSSYFDLIVVDMQKPRFFAEGTVLRQVNTDSDKLRVDTYTGPHQHCAIYSGCSSDVVCKLLGVRGKDILYIGDHILVDILKSKKRQGWWTCLVVPELSRELGIWIQEKERMEELKRLDVHLMEFLHLLLRLSLQMLQESVVDQERANLDPASCLLSCSRRMNSCLLSHAGNSLNSFLFIYLFFIFLVFLGPHLWH</sequence>
<keyword evidence="4" id="KW-0460">Magnesium</keyword>
<evidence type="ECO:0000256" key="1">
    <source>
        <dbReference type="ARBA" id="ARBA00009589"/>
    </source>
</evidence>
<dbReference type="Proteomes" id="UP000694571">
    <property type="component" value="Unplaced"/>
</dbReference>
<dbReference type="Gene3D" id="3.40.50.1000">
    <property type="entry name" value="HAD superfamily/HAD-like"/>
    <property type="match status" value="1"/>
</dbReference>
<keyword evidence="3" id="KW-0378">Hydrolase</keyword>